<dbReference type="AlphaFoldDB" id="A0AAD1XRD2"/>
<keyword evidence="14" id="KW-1185">Reference proteome</keyword>
<dbReference type="InterPro" id="IPR051657">
    <property type="entry name" value="RNF168/RNF169_E3_ubiq-ligase"/>
</dbReference>
<evidence type="ECO:0000313" key="14">
    <source>
        <dbReference type="Proteomes" id="UP001295684"/>
    </source>
</evidence>
<sequence>MESISEDHTCPICWEVLIYPVSTKCKHIYCSQCIHSYLLAAKQKCCPMCRTQLIMQRFNPPVIKKLWDSLQRKYPEEIELKKPAHDAYLAEHRRQKDIKNSIKIHFNYGYILHTPYSPHKTISQKDVSLYISLKDSKINENSLIQKVDFKIETPPRARLRKYSPFTTTMKKVYTGNSEETPTEPIPAFIKVTWQRWTKLPPSTYTLGLDLTGIEENYLEIEPGLGATKNFQSSDFVYVHKTLTKKILDKRY</sequence>
<evidence type="ECO:0000256" key="1">
    <source>
        <dbReference type="ARBA" id="ARBA00000900"/>
    </source>
</evidence>
<comment type="caution">
    <text evidence="13">The sequence shown here is derived from an EMBL/GenBank/DDBJ whole genome shotgun (WGS) entry which is preliminary data.</text>
</comment>
<dbReference type="GO" id="GO:0006302">
    <property type="term" value="P:double-strand break repair"/>
    <property type="evidence" value="ECO:0007669"/>
    <property type="project" value="TreeGrafter"/>
</dbReference>
<gene>
    <name evidence="13" type="ORF">ECRASSUSDP1_LOCUS18322</name>
</gene>
<reference evidence="13" key="1">
    <citation type="submission" date="2023-07" db="EMBL/GenBank/DDBJ databases">
        <authorList>
            <consortium name="AG Swart"/>
            <person name="Singh M."/>
            <person name="Singh A."/>
            <person name="Seah K."/>
            <person name="Emmerich C."/>
        </authorList>
    </citation>
    <scope>NUCLEOTIDE SEQUENCE</scope>
    <source>
        <strain evidence="13">DP1</strain>
    </source>
</reference>
<evidence type="ECO:0000256" key="2">
    <source>
        <dbReference type="ARBA" id="ARBA00004123"/>
    </source>
</evidence>
<evidence type="ECO:0000256" key="5">
    <source>
        <dbReference type="ARBA" id="ARBA00022723"/>
    </source>
</evidence>
<keyword evidence="8" id="KW-0833">Ubl conjugation pathway</keyword>
<evidence type="ECO:0000256" key="7">
    <source>
        <dbReference type="ARBA" id="ARBA00022771"/>
    </source>
</evidence>
<dbReference type="SUPFAM" id="SSF57850">
    <property type="entry name" value="RING/U-box"/>
    <property type="match status" value="1"/>
</dbReference>
<dbReference type="PANTHER" id="PTHR23328">
    <property type="entry name" value="RING-TYPE DOMAIN-CONTAINING PROTEIN"/>
    <property type="match status" value="1"/>
</dbReference>
<evidence type="ECO:0000256" key="9">
    <source>
        <dbReference type="ARBA" id="ARBA00022833"/>
    </source>
</evidence>
<feature type="domain" description="RING-type" evidence="12">
    <location>
        <begin position="10"/>
        <end position="50"/>
    </location>
</feature>
<dbReference type="InterPro" id="IPR013083">
    <property type="entry name" value="Znf_RING/FYVE/PHD"/>
</dbReference>
<evidence type="ECO:0000313" key="13">
    <source>
        <dbReference type="EMBL" id="CAI2376945.1"/>
    </source>
</evidence>
<dbReference type="GO" id="GO:0061630">
    <property type="term" value="F:ubiquitin protein ligase activity"/>
    <property type="evidence" value="ECO:0007669"/>
    <property type="project" value="UniProtKB-EC"/>
</dbReference>
<dbReference type="PANTHER" id="PTHR23328:SF0">
    <property type="entry name" value="RING-TYPE DOMAIN-CONTAINING PROTEIN"/>
    <property type="match status" value="1"/>
</dbReference>
<comment type="subcellular location">
    <subcellularLocation>
        <location evidence="2">Nucleus</location>
    </subcellularLocation>
</comment>
<dbReference type="InterPro" id="IPR018957">
    <property type="entry name" value="Znf_C3HC4_RING-type"/>
</dbReference>
<evidence type="ECO:0000256" key="6">
    <source>
        <dbReference type="ARBA" id="ARBA00022763"/>
    </source>
</evidence>
<evidence type="ECO:0000256" key="8">
    <source>
        <dbReference type="ARBA" id="ARBA00022786"/>
    </source>
</evidence>
<evidence type="ECO:0000259" key="12">
    <source>
        <dbReference type="PROSITE" id="PS50089"/>
    </source>
</evidence>
<dbReference type="Pfam" id="PF00097">
    <property type="entry name" value="zf-C3HC4"/>
    <property type="match status" value="1"/>
</dbReference>
<keyword evidence="10" id="KW-0539">Nucleus</keyword>
<dbReference type="GO" id="GO:0031491">
    <property type="term" value="F:nucleosome binding"/>
    <property type="evidence" value="ECO:0007669"/>
    <property type="project" value="TreeGrafter"/>
</dbReference>
<keyword evidence="7 11" id="KW-0863">Zinc-finger</keyword>
<evidence type="ECO:0000256" key="11">
    <source>
        <dbReference type="PROSITE-ProRule" id="PRU00175"/>
    </source>
</evidence>
<comment type="catalytic activity">
    <reaction evidence="1">
        <text>S-ubiquitinyl-[E2 ubiquitin-conjugating enzyme]-L-cysteine + [acceptor protein]-L-lysine = [E2 ubiquitin-conjugating enzyme]-L-cysteine + N(6)-ubiquitinyl-[acceptor protein]-L-lysine.</text>
        <dbReference type="EC" id="2.3.2.27"/>
    </reaction>
</comment>
<evidence type="ECO:0000256" key="4">
    <source>
        <dbReference type="ARBA" id="ARBA00022679"/>
    </source>
</evidence>
<name>A0AAD1XRD2_EUPCR</name>
<dbReference type="InterPro" id="IPR001841">
    <property type="entry name" value="Znf_RING"/>
</dbReference>
<dbReference type="Gene3D" id="3.30.40.10">
    <property type="entry name" value="Zinc/RING finger domain, C3HC4 (zinc finger)"/>
    <property type="match status" value="1"/>
</dbReference>
<keyword evidence="6" id="KW-0227">DNA damage</keyword>
<dbReference type="SMART" id="SM00184">
    <property type="entry name" value="RING"/>
    <property type="match status" value="1"/>
</dbReference>
<organism evidence="13 14">
    <name type="scientific">Euplotes crassus</name>
    <dbReference type="NCBI Taxonomy" id="5936"/>
    <lineage>
        <taxon>Eukaryota</taxon>
        <taxon>Sar</taxon>
        <taxon>Alveolata</taxon>
        <taxon>Ciliophora</taxon>
        <taxon>Intramacronucleata</taxon>
        <taxon>Spirotrichea</taxon>
        <taxon>Hypotrichia</taxon>
        <taxon>Euplotida</taxon>
        <taxon>Euplotidae</taxon>
        <taxon>Moneuplotes</taxon>
    </lineage>
</organism>
<keyword evidence="5" id="KW-0479">Metal-binding</keyword>
<evidence type="ECO:0000256" key="10">
    <source>
        <dbReference type="ARBA" id="ARBA00023242"/>
    </source>
</evidence>
<proteinExistence type="predicted"/>
<keyword evidence="4" id="KW-0808">Transferase</keyword>
<protein>
    <recommendedName>
        <fullName evidence="3">RING-type E3 ubiquitin transferase</fullName>
        <ecNumber evidence="3">2.3.2.27</ecNumber>
    </recommendedName>
</protein>
<accession>A0AAD1XRD2</accession>
<dbReference type="EMBL" id="CAMPGE010018536">
    <property type="protein sequence ID" value="CAI2376945.1"/>
    <property type="molecule type" value="Genomic_DNA"/>
</dbReference>
<dbReference type="EC" id="2.3.2.27" evidence="3"/>
<dbReference type="Proteomes" id="UP001295684">
    <property type="component" value="Unassembled WGS sequence"/>
</dbReference>
<dbReference type="GO" id="GO:0035861">
    <property type="term" value="C:site of double-strand break"/>
    <property type="evidence" value="ECO:0007669"/>
    <property type="project" value="TreeGrafter"/>
</dbReference>
<dbReference type="GO" id="GO:0008270">
    <property type="term" value="F:zinc ion binding"/>
    <property type="evidence" value="ECO:0007669"/>
    <property type="project" value="UniProtKB-KW"/>
</dbReference>
<keyword evidence="9" id="KW-0862">Zinc</keyword>
<dbReference type="PROSITE" id="PS00518">
    <property type="entry name" value="ZF_RING_1"/>
    <property type="match status" value="1"/>
</dbReference>
<dbReference type="InterPro" id="IPR017907">
    <property type="entry name" value="Znf_RING_CS"/>
</dbReference>
<dbReference type="PROSITE" id="PS50089">
    <property type="entry name" value="ZF_RING_2"/>
    <property type="match status" value="1"/>
</dbReference>
<evidence type="ECO:0000256" key="3">
    <source>
        <dbReference type="ARBA" id="ARBA00012483"/>
    </source>
</evidence>
<dbReference type="GO" id="GO:0005634">
    <property type="term" value="C:nucleus"/>
    <property type="evidence" value="ECO:0007669"/>
    <property type="project" value="UniProtKB-SubCell"/>
</dbReference>